<name>A0A8B0SV81_KLEPN</name>
<reference evidence="2" key="1">
    <citation type="submission" date="2020-01" db="EMBL/GenBank/DDBJ databases">
        <authorList>
            <person name="Qin S."/>
        </authorList>
    </citation>
    <scope>NUCLEOTIDE SEQUENCE</scope>
    <source>
        <strain evidence="2">CVir17-16-YZ6g</strain>
        <plasmid evidence="2">p17-15-vir-like</plasmid>
    </source>
</reference>
<evidence type="ECO:0008006" key="3">
    <source>
        <dbReference type="Google" id="ProtNLM"/>
    </source>
</evidence>
<feature type="region of interest" description="Disordered" evidence="1">
    <location>
        <begin position="126"/>
        <end position="152"/>
    </location>
</feature>
<geneLocation type="plasmid" evidence="2">
    <name>p17-15-vir-like</name>
</geneLocation>
<sequence length="182" mass="20441">MENQEHLTLIHSLIKTHAFNGYTLVSTKYWQTPSVSDISVVRGLIPLTDSELAHRLAVDPRTIRKWKSGQTQMVFTTGAVCAGWPGWACRWITKSATEDATVDTAEKYTGGNIASCMSRYREARQSGLRTGEAPVRYDNGPDELTDGDEGEDDSKYCCDKCRHSVLLYVRVDVQVFTVDEWT</sequence>
<evidence type="ECO:0000313" key="2">
    <source>
        <dbReference type="EMBL" id="QTX14939.1"/>
    </source>
</evidence>
<evidence type="ECO:0000256" key="1">
    <source>
        <dbReference type="SAM" id="MobiDB-lite"/>
    </source>
</evidence>
<accession>A0A8B0SV81</accession>
<dbReference type="AlphaFoldDB" id="A0A8B0SV81"/>
<organism evidence="2">
    <name type="scientific">Klebsiella pneumoniae</name>
    <dbReference type="NCBI Taxonomy" id="573"/>
    <lineage>
        <taxon>Bacteria</taxon>
        <taxon>Pseudomonadati</taxon>
        <taxon>Pseudomonadota</taxon>
        <taxon>Gammaproteobacteria</taxon>
        <taxon>Enterobacterales</taxon>
        <taxon>Enterobacteriaceae</taxon>
        <taxon>Klebsiella/Raoultella group</taxon>
        <taxon>Klebsiella</taxon>
        <taxon>Klebsiella pneumoniae complex</taxon>
    </lineage>
</organism>
<dbReference type="EMBL" id="MN956836">
    <property type="protein sequence ID" value="QTX14939.1"/>
    <property type="molecule type" value="Genomic_DNA"/>
</dbReference>
<keyword evidence="2" id="KW-0614">Plasmid</keyword>
<protein>
    <recommendedName>
        <fullName evidence="3">KorC</fullName>
    </recommendedName>
</protein>
<proteinExistence type="predicted"/>
<feature type="compositionally biased region" description="Acidic residues" evidence="1">
    <location>
        <begin position="140"/>
        <end position="152"/>
    </location>
</feature>